<sequence>MKLEKTLMTLISSFLAVSMTSQACSSLAILDKSKNVYHGRTLELSEHLPSWITYYPRNTHFQKKAPNGQNGLSYSSKYDILAISTDVYFDGNSHDILQGLNNAGLSFSLNMITEAELAPINNSDYSKSIPVTAMGEWALANFSNVDEVKTAVESGFFWAPDINNFGKSPFHYAFYDRKGGSIVIEALNGRLHVYDNPTRVMTNGPDFSWHLKNLNNYSQLTNLDHSSATLGNIIVTQPDSGIATSDLPSSNTSVGRFIRAVYYSSYAEKASSSSKAINTLAHIMNRFDRSKNITIDRMGESGKVGNTFESEYTVWTSLSDLTNGVMLIRGYNDVNYTSFSISRFEKSKKPVFEKINTGK</sequence>
<keyword evidence="2 5" id="KW-0378">Hydrolase</keyword>
<dbReference type="InterPro" id="IPR029055">
    <property type="entry name" value="Ntn_hydrolases_N"/>
</dbReference>
<feature type="signal peptide" evidence="3">
    <location>
        <begin position="1"/>
        <end position="23"/>
    </location>
</feature>
<evidence type="ECO:0000313" key="6">
    <source>
        <dbReference type="Proteomes" id="UP000682358"/>
    </source>
</evidence>
<evidence type="ECO:0000256" key="1">
    <source>
        <dbReference type="ARBA" id="ARBA00006625"/>
    </source>
</evidence>
<organism evidence="5 6">
    <name type="scientific">Providencia rettgeri</name>
    <dbReference type="NCBI Taxonomy" id="587"/>
    <lineage>
        <taxon>Bacteria</taxon>
        <taxon>Pseudomonadati</taxon>
        <taxon>Pseudomonadota</taxon>
        <taxon>Gammaproteobacteria</taxon>
        <taxon>Enterobacterales</taxon>
        <taxon>Morganellaceae</taxon>
        <taxon>Providencia</taxon>
    </lineage>
</organism>
<dbReference type="GO" id="GO:0016787">
    <property type="term" value="F:hydrolase activity"/>
    <property type="evidence" value="ECO:0007669"/>
    <property type="project" value="UniProtKB-KW"/>
</dbReference>
<dbReference type="Pfam" id="PF02275">
    <property type="entry name" value="CBAH"/>
    <property type="match status" value="1"/>
</dbReference>
<reference evidence="5" key="1">
    <citation type="submission" date="2023-04" db="EMBL/GenBank/DDBJ databases">
        <title>Co-integrate Col3M blaNDM-1-harbouring plasmids in clinical Providencia rettgeri isolates from Argentina.</title>
        <authorList>
            <person name="de Belder D."/>
            <person name="Martino F."/>
            <person name="Tijet N."/>
            <person name="Melano R.G."/>
            <person name="Faccone D."/>
            <person name="de Mendieta J.M."/>
            <person name="Rapoport M."/>
            <person name="Albornoz E."/>
            <person name="Petroni A."/>
            <person name="Tuduri E."/>
            <person name="Derdoy L."/>
            <person name="Cogut S."/>
            <person name="Errecalde L."/>
            <person name="Pasteran F."/>
            <person name="Corso A."/>
            <person name="Gomez S.A."/>
        </authorList>
    </citation>
    <scope>NUCLEOTIDE SEQUENCE</scope>
    <source>
        <strain evidence="5">PreM15628</strain>
        <plasmid evidence="5">p15628A_320</plasmid>
    </source>
</reference>
<evidence type="ECO:0000259" key="4">
    <source>
        <dbReference type="Pfam" id="PF02275"/>
    </source>
</evidence>
<dbReference type="AlphaFoldDB" id="A0AAJ6G0E8"/>
<dbReference type="PANTHER" id="PTHR35527">
    <property type="entry name" value="CHOLOYLGLYCINE HYDROLASE"/>
    <property type="match status" value="1"/>
</dbReference>
<name>A0AAJ6G0E8_PRORE</name>
<keyword evidence="3" id="KW-0732">Signal</keyword>
<feature type="chain" id="PRO_5042559284" evidence="3">
    <location>
        <begin position="24"/>
        <end position="359"/>
    </location>
</feature>
<dbReference type="InterPro" id="IPR052193">
    <property type="entry name" value="Peptidase_C59"/>
</dbReference>
<keyword evidence="5" id="KW-0614">Plasmid</keyword>
<dbReference type="Gene3D" id="3.60.60.10">
    <property type="entry name" value="Penicillin V Acylase, Chain A"/>
    <property type="match status" value="1"/>
</dbReference>
<dbReference type="EMBL" id="CP123373">
    <property type="protein sequence ID" value="WHT95899.1"/>
    <property type="molecule type" value="Genomic_DNA"/>
</dbReference>
<proteinExistence type="inferred from homology"/>
<evidence type="ECO:0000256" key="2">
    <source>
        <dbReference type="ARBA" id="ARBA00022801"/>
    </source>
</evidence>
<accession>A0AAJ6G0E8</accession>
<evidence type="ECO:0000256" key="3">
    <source>
        <dbReference type="SAM" id="SignalP"/>
    </source>
</evidence>
<evidence type="ECO:0000313" key="5">
    <source>
        <dbReference type="EMBL" id="WHT95899.1"/>
    </source>
</evidence>
<gene>
    <name evidence="5" type="ORF">KOF27_20530</name>
</gene>
<comment type="similarity">
    <text evidence="1">Belongs to the peptidase C59 family.</text>
</comment>
<dbReference type="RefSeq" id="WP_283656892.1">
    <property type="nucleotide sequence ID" value="NZ_CP123366.1"/>
</dbReference>
<dbReference type="SUPFAM" id="SSF56235">
    <property type="entry name" value="N-terminal nucleophile aminohydrolases (Ntn hydrolases)"/>
    <property type="match status" value="1"/>
</dbReference>
<protein>
    <submittedName>
        <fullName evidence="5">Linear amide C-N hydrolase</fullName>
    </submittedName>
</protein>
<dbReference type="PROSITE" id="PS51257">
    <property type="entry name" value="PROKAR_LIPOPROTEIN"/>
    <property type="match status" value="1"/>
</dbReference>
<dbReference type="InterPro" id="IPR029132">
    <property type="entry name" value="CBAH/NAAA_C"/>
</dbReference>
<feature type="domain" description="Choloylglycine hydrolase/NAAA C-terminal" evidence="4">
    <location>
        <begin position="24"/>
        <end position="339"/>
    </location>
</feature>
<dbReference type="Proteomes" id="UP000682358">
    <property type="component" value="Plasmid p15628A_320"/>
</dbReference>
<geneLocation type="plasmid" evidence="5 6">
    <name>p15628A_320</name>
</geneLocation>
<dbReference type="PANTHER" id="PTHR35527:SF2">
    <property type="entry name" value="HYDROLASE"/>
    <property type="match status" value="1"/>
</dbReference>